<proteinExistence type="predicted"/>
<evidence type="ECO:0000313" key="1">
    <source>
        <dbReference type="EMBL" id="KQB52572.1"/>
    </source>
</evidence>
<accession>A0A0N8VS79</accession>
<dbReference type="Proteomes" id="UP000050342">
    <property type="component" value="Unassembled WGS sequence"/>
</dbReference>
<keyword evidence="2" id="KW-1185">Reference proteome</keyword>
<evidence type="ECO:0000313" key="2">
    <source>
        <dbReference type="Proteomes" id="UP000050342"/>
    </source>
</evidence>
<protein>
    <submittedName>
        <fullName evidence="1">Uncharacterized protein</fullName>
    </submittedName>
</protein>
<gene>
    <name evidence="1" type="ORF">AQS70_13790</name>
</gene>
<reference evidence="1 2" key="1">
    <citation type="submission" date="2015-10" db="EMBL/GenBank/DDBJ databases">
        <title>Pseudomonas helleri sp. nov. and Pseudomonas weihenstephanensis sp. nov., isolated from raw cows milk.</title>
        <authorList>
            <person name="Von Neubeck M."/>
            <person name="Huptas C."/>
            <person name="Wenning M."/>
            <person name="Scherer S."/>
        </authorList>
    </citation>
    <scope>NUCLEOTIDE SEQUENCE [LARGE SCALE GENOMIC DNA]</scope>
    <source>
        <strain evidence="1 2">BSTT44</strain>
    </source>
</reference>
<dbReference type="RefSeq" id="WP_055103919.1">
    <property type="nucleotide sequence ID" value="NZ_LLWH01000191.1"/>
</dbReference>
<organism evidence="1 2">
    <name type="scientific">Pseudomonas endophytica</name>
    <dbReference type="NCBI Taxonomy" id="1563157"/>
    <lineage>
        <taxon>Bacteria</taxon>
        <taxon>Pseudomonadati</taxon>
        <taxon>Pseudomonadota</taxon>
        <taxon>Gammaproteobacteria</taxon>
        <taxon>Pseudomonadales</taxon>
        <taxon>Pseudomonadaceae</taxon>
        <taxon>Pseudomonas</taxon>
    </lineage>
</organism>
<dbReference type="OrthoDB" id="6178961at2"/>
<sequence>MENNIFLTANGEKVENAIARFDWNRPGKPYDFFTGNNVRVNHTEKWIQVVATYKEKVFWIVVNIPHTYADGQYQIITAQEFADGVKGIVLGHVMTPEIFTPDHSGSISFNRNDKFTITFSGLKDQGYNILNGFIEFDDVAS</sequence>
<name>A0A0N8VS79_9PSED</name>
<comment type="caution">
    <text evidence="1">The sequence shown here is derived from an EMBL/GenBank/DDBJ whole genome shotgun (WGS) entry which is preliminary data.</text>
</comment>
<dbReference type="EMBL" id="LLWH01000191">
    <property type="protein sequence ID" value="KQB52572.1"/>
    <property type="molecule type" value="Genomic_DNA"/>
</dbReference>
<dbReference type="AlphaFoldDB" id="A0A0N8VS79"/>